<dbReference type="HOGENOM" id="CLU_859095_0_0_1"/>
<accession>A0CJ84</accession>
<dbReference type="GeneID" id="5024034"/>
<dbReference type="OMA" id="AVECTMI"/>
<keyword evidence="2" id="KW-1185">Reference proteome</keyword>
<dbReference type="RefSeq" id="XP_001438248.1">
    <property type="nucleotide sequence ID" value="XM_001438211.1"/>
</dbReference>
<proteinExistence type="predicted"/>
<dbReference type="EMBL" id="CT868093">
    <property type="protein sequence ID" value="CAK70851.1"/>
    <property type="molecule type" value="Genomic_DNA"/>
</dbReference>
<evidence type="ECO:0000313" key="2">
    <source>
        <dbReference type="Proteomes" id="UP000000600"/>
    </source>
</evidence>
<dbReference type="PANTHER" id="PTHR33706">
    <property type="entry name" value="MORN VARIANT REPEAT PROTEIN"/>
    <property type="match status" value="1"/>
</dbReference>
<sequence>MICPIHPGKKINVICIEPHGCQKKLCSECQYYHGGDTKQYLPFQRVLNKLKLKSEEFQLYKQQLKEKFTFPDLIKQIDYQLIGVWKDLRESFQKINEGIEDQDIIYLNLMNSGLSPSEYSYSDLEILINILQTDELNNWNKSKSHYFNQSQQATLMLKSEVEKLQQFITEQFQGVLAYKKQQEYDGFLDAKSKSTKTKCQIIYTKFNEIQYKCNGEILQTIIIYDLLNKPQIIKNLDVLKHVHWKGELGNDYKKVGLWTAEWMDTKQIVSCGSYSQNGMKYGYWIEMVKDYFQEMNLLEVGEYVNNLRQGTWKYCYNFEYMYQF</sequence>
<dbReference type="KEGG" id="ptm:GSPATT00038633001"/>
<dbReference type="Proteomes" id="UP000000600">
    <property type="component" value="Unassembled WGS sequence"/>
</dbReference>
<reference evidence="1 2" key="1">
    <citation type="journal article" date="2006" name="Nature">
        <title>Global trends of whole-genome duplications revealed by the ciliate Paramecium tetraurelia.</title>
        <authorList>
            <consortium name="Genoscope"/>
            <person name="Aury J.-M."/>
            <person name="Jaillon O."/>
            <person name="Duret L."/>
            <person name="Noel B."/>
            <person name="Jubin C."/>
            <person name="Porcel B.M."/>
            <person name="Segurens B."/>
            <person name="Daubin V."/>
            <person name="Anthouard V."/>
            <person name="Aiach N."/>
            <person name="Arnaiz O."/>
            <person name="Billaut A."/>
            <person name="Beisson J."/>
            <person name="Blanc I."/>
            <person name="Bouhouche K."/>
            <person name="Camara F."/>
            <person name="Duharcourt S."/>
            <person name="Guigo R."/>
            <person name="Gogendeau D."/>
            <person name="Katinka M."/>
            <person name="Keller A.-M."/>
            <person name="Kissmehl R."/>
            <person name="Klotz C."/>
            <person name="Koll F."/>
            <person name="Le Moue A."/>
            <person name="Lepere C."/>
            <person name="Malinsky S."/>
            <person name="Nowacki M."/>
            <person name="Nowak J.K."/>
            <person name="Plattner H."/>
            <person name="Poulain J."/>
            <person name="Ruiz F."/>
            <person name="Serrano V."/>
            <person name="Zagulski M."/>
            <person name="Dessen P."/>
            <person name="Betermier M."/>
            <person name="Weissenbach J."/>
            <person name="Scarpelli C."/>
            <person name="Schachter V."/>
            <person name="Sperling L."/>
            <person name="Meyer E."/>
            <person name="Cohen J."/>
            <person name="Wincker P."/>
        </authorList>
    </citation>
    <scope>NUCLEOTIDE SEQUENCE [LARGE SCALE GENOMIC DNA]</scope>
    <source>
        <strain evidence="1 2">Stock d4-2</strain>
    </source>
</reference>
<dbReference type="OrthoDB" id="10397366at2759"/>
<gene>
    <name evidence="1" type="ORF">GSPATT00038633001</name>
</gene>
<organism evidence="1 2">
    <name type="scientific">Paramecium tetraurelia</name>
    <dbReference type="NCBI Taxonomy" id="5888"/>
    <lineage>
        <taxon>Eukaryota</taxon>
        <taxon>Sar</taxon>
        <taxon>Alveolata</taxon>
        <taxon>Ciliophora</taxon>
        <taxon>Intramacronucleata</taxon>
        <taxon>Oligohymenophorea</taxon>
        <taxon>Peniculida</taxon>
        <taxon>Parameciidae</taxon>
        <taxon>Paramecium</taxon>
    </lineage>
</organism>
<dbReference type="SUPFAM" id="SSF57845">
    <property type="entry name" value="B-box zinc-binding domain"/>
    <property type="match status" value="1"/>
</dbReference>
<protein>
    <submittedName>
        <fullName evidence="1">Uncharacterized protein</fullName>
    </submittedName>
</protein>
<name>A0CJ84_PARTE</name>
<dbReference type="PANTHER" id="PTHR33706:SF1">
    <property type="entry name" value="TPR REPEAT PROTEIN"/>
    <property type="match status" value="1"/>
</dbReference>
<dbReference type="AlphaFoldDB" id="A0CJ84"/>
<evidence type="ECO:0000313" key="1">
    <source>
        <dbReference type="EMBL" id="CAK70851.1"/>
    </source>
</evidence>
<dbReference type="InParanoid" id="A0CJ84"/>